<keyword evidence="1 2" id="KW-0175">Coiled coil</keyword>
<evidence type="ECO:0000259" key="3">
    <source>
        <dbReference type="Pfam" id="PF21771"/>
    </source>
</evidence>
<dbReference type="Pfam" id="PF21771">
    <property type="entry name" value="CFAP58_CC"/>
    <property type="match status" value="1"/>
</dbReference>
<dbReference type="Proteomes" id="UP000601435">
    <property type="component" value="Unassembled WGS sequence"/>
</dbReference>
<dbReference type="GO" id="GO:0005856">
    <property type="term" value="C:cytoskeleton"/>
    <property type="evidence" value="ECO:0007669"/>
    <property type="project" value="TreeGrafter"/>
</dbReference>
<dbReference type="PANTHER" id="PTHR32083">
    <property type="entry name" value="CILIA AND FLAGELLA-ASSOCIATED PROTEIN 58-RELATED"/>
    <property type="match status" value="1"/>
</dbReference>
<name>A0A813CB56_9DINO</name>
<evidence type="ECO:0000313" key="5">
    <source>
        <dbReference type="Proteomes" id="UP000601435"/>
    </source>
</evidence>
<organism evidence="4 5">
    <name type="scientific">Symbiodinium necroappetens</name>
    <dbReference type="NCBI Taxonomy" id="1628268"/>
    <lineage>
        <taxon>Eukaryota</taxon>
        <taxon>Sar</taxon>
        <taxon>Alveolata</taxon>
        <taxon>Dinophyceae</taxon>
        <taxon>Suessiales</taxon>
        <taxon>Symbiodiniaceae</taxon>
        <taxon>Symbiodinium</taxon>
    </lineage>
</organism>
<dbReference type="PANTHER" id="PTHR32083:SF0">
    <property type="entry name" value="CILIA AND FLAGELLA-ASSOCIATED PROTEIN 58"/>
    <property type="match status" value="1"/>
</dbReference>
<feature type="coiled-coil region" evidence="2">
    <location>
        <begin position="66"/>
        <end position="100"/>
    </location>
</feature>
<gene>
    <name evidence="4" type="primary">CFAP58</name>
    <name evidence="4" type="ORF">SNEC2469_LOCUS34362</name>
</gene>
<keyword evidence="5" id="KW-1185">Reference proteome</keyword>
<protein>
    <submittedName>
        <fullName evidence="4">CFAP58 protein</fullName>
    </submittedName>
</protein>
<evidence type="ECO:0000256" key="2">
    <source>
        <dbReference type="SAM" id="Coils"/>
    </source>
</evidence>
<reference evidence="4" key="1">
    <citation type="submission" date="2021-02" db="EMBL/GenBank/DDBJ databases">
        <authorList>
            <person name="Dougan E. K."/>
            <person name="Rhodes N."/>
            <person name="Thang M."/>
            <person name="Chan C."/>
        </authorList>
    </citation>
    <scope>NUCLEOTIDE SEQUENCE</scope>
</reference>
<proteinExistence type="predicted"/>
<dbReference type="InterPro" id="IPR049270">
    <property type="entry name" value="CFAP58_CC"/>
</dbReference>
<dbReference type="AlphaFoldDB" id="A0A813CB56"/>
<evidence type="ECO:0000256" key="1">
    <source>
        <dbReference type="ARBA" id="ARBA00023054"/>
    </source>
</evidence>
<evidence type="ECO:0000313" key="4">
    <source>
        <dbReference type="EMBL" id="CAE7941663.1"/>
    </source>
</evidence>
<dbReference type="EMBL" id="CAJNJA010094598">
    <property type="protein sequence ID" value="CAE7941663.1"/>
    <property type="molecule type" value="Genomic_DNA"/>
</dbReference>
<dbReference type="OrthoDB" id="264785at2759"/>
<sequence length="297" mass="34535">MRKKFKVMCHQIEQLKEEIKEKDVAMIAEHFKHQNISKETLKPETEKTKHTLEFHEKQQTKSQQVVEQQLSDIKKLEATIQEAETERQHQRKEFEAVTSERNILGKQLIRRNEELSLIYEKIKIQESTLGKGEAQYKKLLESLRGQRSSIALKRDLFIAQQQAGSWGGISLYRVMHVRALSEELENPMNVHRWRKLEGSDPAIYAKTEEVVAKDVEIQEKEKLHKELTSILEKQPGPEVLEQLEQYQETYNAKLKQMKAMQSELHTYQSQAGLKKTQHIACASKGSRSRISGQHVGL</sequence>
<accession>A0A813CB56</accession>
<comment type="caution">
    <text evidence="4">The sequence shown here is derived from an EMBL/GenBank/DDBJ whole genome shotgun (WGS) entry which is preliminary data.</text>
</comment>
<feature type="domain" description="Cilia- and flagella-associated protein 58 central coiled coil" evidence="3">
    <location>
        <begin position="1"/>
        <end position="151"/>
    </location>
</feature>